<feature type="binding site" evidence="8 10">
    <location>
        <position position="93"/>
    </location>
    <ligand>
        <name>substrate</name>
    </ligand>
</feature>
<dbReference type="FunFam" id="3.90.110.10:FF:000002">
    <property type="entry name" value="Malate dehydrogenase"/>
    <property type="match status" value="1"/>
</dbReference>
<feature type="binding site" evidence="8">
    <location>
        <begin position="10"/>
        <end position="16"/>
    </location>
    <ligand>
        <name>NAD(+)</name>
        <dbReference type="ChEBI" id="CHEBI:57540"/>
    </ligand>
</feature>
<evidence type="ECO:0000259" key="13">
    <source>
        <dbReference type="Pfam" id="PF00056"/>
    </source>
</evidence>
<feature type="domain" description="Lactate/malate dehydrogenase N-terminal" evidence="13">
    <location>
        <begin position="5"/>
        <end position="146"/>
    </location>
</feature>
<feature type="binding site" evidence="8 11">
    <location>
        <begin position="130"/>
        <end position="132"/>
    </location>
    <ligand>
        <name>NAD(+)</name>
        <dbReference type="ChEBI" id="CHEBI:57540"/>
    </ligand>
</feature>
<dbReference type="InterPro" id="IPR001557">
    <property type="entry name" value="L-lactate/malate_DH"/>
</dbReference>
<dbReference type="NCBIfam" id="TIGR01759">
    <property type="entry name" value="MalateDH-SF1"/>
    <property type="match status" value="1"/>
</dbReference>
<comment type="function">
    <text evidence="1 8">Catalyzes the reversible oxidation of malate to oxaloacetate.</text>
</comment>
<feature type="binding site" evidence="8 10">
    <location>
        <position position="163"/>
    </location>
    <ligand>
        <name>substrate</name>
    </ligand>
</feature>
<evidence type="ECO:0000256" key="1">
    <source>
        <dbReference type="ARBA" id="ARBA00003966"/>
    </source>
</evidence>
<dbReference type="Pfam" id="PF02866">
    <property type="entry name" value="Ldh_1_C"/>
    <property type="match status" value="1"/>
</dbReference>
<evidence type="ECO:0000256" key="5">
    <source>
        <dbReference type="ARBA" id="ARBA00023002"/>
    </source>
</evidence>
<dbReference type="Gene3D" id="3.40.50.720">
    <property type="entry name" value="NAD(P)-binding Rossmann-like Domain"/>
    <property type="match status" value="1"/>
</dbReference>
<dbReference type="SUPFAM" id="SSF51735">
    <property type="entry name" value="NAD(P)-binding Rossmann-fold domains"/>
    <property type="match status" value="1"/>
</dbReference>
<comment type="catalytic activity">
    <reaction evidence="7 8 12">
        <text>(S)-malate + NAD(+) = oxaloacetate + NADH + H(+)</text>
        <dbReference type="Rhea" id="RHEA:21432"/>
        <dbReference type="ChEBI" id="CHEBI:15378"/>
        <dbReference type="ChEBI" id="CHEBI:15589"/>
        <dbReference type="ChEBI" id="CHEBI:16452"/>
        <dbReference type="ChEBI" id="CHEBI:57540"/>
        <dbReference type="ChEBI" id="CHEBI:57945"/>
        <dbReference type="EC" id="1.1.1.37"/>
    </reaction>
</comment>
<feature type="binding site" evidence="8">
    <location>
        <position position="113"/>
    </location>
    <ligand>
        <name>NAD(+)</name>
        <dbReference type="ChEBI" id="CHEBI:57540"/>
    </ligand>
</feature>
<keyword evidence="5 8" id="KW-0560">Oxidoreductase</keyword>
<dbReference type="GO" id="GO:0006099">
    <property type="term" value="P:tricarboxylic acid cycle"/>
    <property type="evidence" value="ECO:0007669"/>
    <property type="project" value="UniProtKB-UniRule"/>
</dbReference>
<dbReference type="InterPro" id="IPR015955">
    <property type="entry name" value="Lactate_DH/Glyco_Ohase_4_C"/>
</dbReference>
<dbReference type="EMBL" id="JADHEI010000028">
    <property type="protein sequence ID" value="MBF2734946.1"/>
    <property type="molecule type" value="Genomic_DNA"/>
</dbReference>
<accession>A0A930UGZ3</accession>
<feature type="domain" description="Lactate/malate dehydrogenase C-terminal" evidence="14">
    <location>
        <begin position="157"/>
        <end position="324"/>
    </location>
</feature>
<keyword evidence="16" id="KW-1185">Reference proteome</keyword>
<evidence type="ECO:0000313" key="16">
    <source>
        <dbReference type="Proteomes" id="UP000604381"/>
    </source>
</evidence>
<comment type="caution">
    <text evidence="15">The sequence shown here is derived from an EMBL/GenBank/DDBJ whole genome shotgun (WGS) entry which is preliminary data.</text>
</comment>
<dbReference type="PROSITE" id="PS00068">
    <property type="entry name" value="MDH"/>
    <property type="match status" value="1"/>
</dbReference>
<dbReference type="Proteomes" id="UP000604381">
    <property type="component" value="Unassembled WGS sequence"/>
</dbReference>
<evidence type="ECO:0000256" key="11">
    <source>
        <dbReference type="PIRSR" id="PIRSR000102-3"/>
    </source>
</evidence>
<evidence type="ECO:0000256" key="10">
    <source>
        <dbReference type="PIRSR" id="PIRSR000102-2"/>
    </source>
</evidence>
<evidence type="ECO:0000256" key="4">
    <source>
        <dbReference type="ARBA" id="ARBA00022532"/>
    </source>
</evidence>
<dbReference type="Gene3D" id="3.90.110.10">
    <property type="entry name" value="Lactate dehydrogenase/glycoside hydrolase, family 4, C-terminal"/>
    <property type="match status" value="1"/>
</dbReference>
<dbReference type="PIRSF" id="PIRSF000102">
    <property type="entry name" value="Lac_mal_DH"/>
    <property type="match status" value="1"/>
</dbReference>
<evidence type="ECO:0000256" key="9">
    <source>
        <dbReference type="PIRSR" id="PIRSR000102-1"/>
    </source>
</evidence>
<evidence type="ECO:0000256" key="6">
    <source>
        <dbReference type="ARBA" id="ARBA00023027"/>
    </source>
</evidence>
<dbReference type="InterPro" id="IPR022383">
    <property type="entry name" value="Lactate/malate_DH_C"/>
</dbReference>
<reference evidence="15" key="1">
    <citation type="submission" date="2020-10" db="EMBL/GenBank/DDBJ databases">
        <title>An improved Amphimedon queenslandica hologenome assembly reveals how three proteobacterial symbionts can extend the metabolic phenotypic of their marine sponge host.</title>
        <authorList>
            <person name="Degnan B."/>
            <person name="Degnan S."/>
            <person name="Xiang X."/>
        </authorList>
    </citation>
    <scope>NUCLEOTIDE SEQUENCE</scope>
    <source>
        <strain evidence="15">AqS2</strain>
    </source>
</reference>
<feature type="active site" description="Proton acceptor" evidence="8 9">
    <location>
        <position position="188"/>
    </location>
</feature>
<dbReference type="SUPFAM" id="SSF56327">
    <property type="entry name" value="LDH C-terminal domain-like"/>
    <property type="match status" value="1"/>
</dbReference>
<dbReference type="GO" id="GO:0006108">
    <property type="term" value="P:malate metabolic process"/>
    <property type="evidence" value="ECO:0007669"/>
    <property type="project" value="InterPro"/>
</dbReference>
<dbReference type="FunFam" id="3.40.50.720:FF:000010">
    <property type="entry name" value="Malate dehydrogenase"/>
    <property type="match status" value="1"/>
</dbReference>
<feature type="binding site" evidence="8 11">
    <location>
        <position position="106"/>
    </location>
    <ligand>
        <name>NAD(+)</name>
        <dbReference type="ChEBI" id="CHEBI:57540"/>
    </ligand>
</feature>
<dbReference type="NCBIfam" id="NF003916">
    <property type="entry name" value="PRK05442.1"/>
    <property type="match status" value="1"/>
</dbReference>
<evidence type="ECO:0000259" key="14">
    <source>
        <dbReference type="Pfam" id="PF02866"/>
    </source>
</evidence>
<dbReference type="InterPro" id="IPR010945">
    <property type="entry name" value="Malate_DH_type2"/>
</dbReference>
<gene>
    <name evidence="8" type="primary">mdh</name>
    <name evidence="15" type="ORF">ISN26_02480</name>
</gene>
<dbReference type="InterPro" id="IPR001236">
    <property type="entry name" value="Lactate/malate_DH_N"/>
</dbReference>
<evidence type="ECO:0000256" key="2">
    <source>
        <dbReference type="ARBA" id="ARBA00009613"/>
    </source>
</evidence>
<evidence type="ECO:0000256" key="8">
    <source>
        <dbReference type="HAMAP-Rule" id="MF_01517"/>
    </source>
</evidence>
<dbReference type="InterPro" id="IPR036291">
    <property type="entry name" value="NAD(P)-bd_dom_sf"/>
</dbReference>
<evidence type="ECO:0000256" key="12">
    <source>
        <dbReference type="RuleBase" id="RU000422"/>
    </source>
</evidence>
<feature type="binding site" evidence="8 10">
    <location>
        <position position="132"/>
    </location>
    <ligand>
        <name>substrate</name>
    </ligand>
</feature>
<sequence length="327" mass="33843">MAAKKVAVTGAAGNISYSLLFRIAAGGLYGPDTKVSLSLLEVDVPAVAKAMEGVKMELEDGAFALLESCTTHTDAAACFADADAAFLVGARPRSKGMERKDLLEANAAIFKVQGQALAAGARPDAKVLVVGNPANTNCLIAQRNAAGMDPACFTAMTRLDQNRAAAQVAAHAGAAVGEVRNVVVWGNHSATQFPDIAHATVAGKPAAEAVDAKWYKEEMIGVVQQRGAAIIAARGLSSAASAASAALDHMHDWIHGTPEGTWVSMAVVSGGEYGIEEGLVYSYPCTCAGGKWSVVPDLARDDFAAEMMKATEAELREERDAVAALLG</sequence>
<keyword evidence="4 8" id="KW-0816">Tricarboxylic acid cycle</keyword>
<dbReference type="AlphaFoldDB" id="A0A930UGZ3"/>
<evidence type="ECO:0000256" key="7">
    <source>
        <dbReference type="ARBA" id="ARBA00048313"/>
    </source>
</evidence>
<proteinExistence type="inferred from homology"/>
<name>A0A930UGZ3_9GAMM</name>
<evidence type="ECO:0000313" key="15">
    <source>
        <dbReference type="EMBL" id="MBF2734946.1"/>
    </source>
</evidence>
<dbReference type="EC" id="1.1.1.37" evidence="3 8"/>
<protein>
    <recommendedName>
        <fullName evidence="3 8">Malate dehydrogenase</fullName>
        <ecNumber evidence="3 8">1.1.1.37</ecNumber>
    </recommendedName>
</protein>
<evidence type="ECO:0000256" key="3">
    <source>
        <dbReference type="ARBA" id="ARBA00012995"/>
    </source>
</evidence>
<dbReference type="InterPro" id="IPR001252">
    <property type="entry name" value="Malate_DH_AS"/>
</dbReference>
<keyword evidence="6 8" id="KW-0520">NAD</keyword>
<organism evidence="15 16">
    <name type="scientific">Candidatus Amphirhobacter heronislandensis</name>
    <dbReference type="NCBI Taxonomy" id="1732024"/>
    <lineage>
        <taxon>Bacteria</taxon>
        <taxon>Pseudomonadati</taxon>
        <taxon>Pseudomonadota</taxon>
        <taxon>Gammaproteobacteria</taxon>
        <taxon>Candidatus Tethybacterales</taxon>
        <taxon>Candidatus Tethybacteraceae</taxon>
        <taxon>Candidatus Amphirhobacter</taxon>
    </lineage>
</organism>
<comment type="similarity">
    <text evidence="2 8">Belongs to the LDH/MDH superfamily. MDH type 2 family.</text>
</comment>
<feature type="binding site" evidence="8 10">
    <location>
        <position position="99"/>
    </location>
    <ligand>
        <name>substrate</name>
    </ligand>
</feature>
<dbReference type="GO" id="GO:0030060">
    <property type="term" value="F:L-malate dehydrogenase (NAD+) activity"/>
    <property type="evidence" value="ECO:0007669"/>
    <property type="project" value="UniProtKB-UniRule"/>
</dbReference>
<dbReference type="Pfam" id="PF00056">
    <property type="entry name" value="Ldh_1_N"/>
    <property type="match status" value="1"/>
</dbReference>
<dbReference type="HAMAP" id="MF_01517">
    <property type="entry name" value="Malate_dehydrog_2"/>
    <property type="match status" value="1"/>
</dbReference>
<dbReference type="PANTHER" id="PTHR23382">
    <property type="entry name" value="MALATE DEHYDROGENASE"/>
    <property type="match status" value="1"/>
</dbReference>